<evidence type="ECO:0000313" key="10">
    <source>
        <dbReference type="Proteomes" id="UP001058120"/>
    </source>
</evidence>
<sequence>METLINFLSALSGFVWGPVMLVLLIGVGLYLTISLKFFTFRHIPTAFKSIMGGNQKGNGSGEISPFSALMTALAGTIGTGSIAGVATAIFWGGPGALFWMWITALVGMTTKFCEILLSVYYREKTANGSYVGGSMFFIERGLGSKFKFLSVMFSAFCILACFGTGNMIQSNTIAESLKGSFSIPSEYTALALFFIAGTVILGGVKRIGDFASKVVPFMAFLYIGISVAVFIMYYDKFFDVLLMIVSDAFTGTAVQGGFAGSTIMLAIRYGMARGVFSNEAGLGTAPIAHAASTNDCAVDQAIFGMLDTIITTIIVCSMTGFTIIITGMWTSPDQLNGATLAAASYSFAIPHGDKIVTVCLLFFAFTTILSWSLYGERCCIYLFGEKSIRYFRYAYVILVPVGAISQLDVIWLISDCANALMAIPNLTGILLLSPVILKLVEKYKKDGTVPSFDESEEMGHPHWKQILHGRLPRPHRTK</sequence>
<evidence type="ECO:0000256" key="6">
    <source>
        <dbReference type="ARBA" id="ARBA00022989"/>
    </source>
</evidence>
<keyword evidence="3 8" id="KW-0813">Transport</keyword>
<proteinExistence type="inferred from homology"/>
<evidence type="ECO:0000256" key="4">
    <source>
        <dbReference type="ARBA" id="ARBA00022475"/>
    </source>
</evidence>
<keyword evidence="7 8" id="KW-0472">Membrane</keyword>
<dbReference type="NCBIfam" id="TIGR00835">
    <property type="entry name" value="agcS"/>
    <property type="match status" value="1"/>
</dbReference>
<feature type="transmembrane region" description="Helical" evidence="8">
    <location>
        <begin position="240"/>
        <end position="267"/>
    </location>
</feature>
<feature type="transmembrane region" description="Helical" evidence="8">
    <location>
        <begin position="355"/>
        <end position="374"/>
    </location>
</feature>
<keyword evidence="8" id="KW-0769">Symport</keyword>
<keyword evidence="6 8" id="KW-1133">Transmembrane helix</keyword>
<dbReference type="EMBL" id="CP065938">
    <property type="protein sequence ID" value="UWX05961.1"/>
    <property type="molecule type" value="Genomic_DNA"/>
</dbReference>
<name>A0ABY5Y384_9BACT</name>
<feature type="transmembrane region" description="Helical" evidence="8">
    <location>
        <begin position="214"/>
        <end position="234"/>
    </location>
</feature>
<accession>A0ABY5Y384</accession>
<feature type="transmembrane region" description="Helical" evidence="8">
    <location>
        <begin position="188"/>
        <end position="207"/>
    </location>
</feature>
<feature type="transmembrane region" description="Helical" evidence="8">
    <location>
        <begin position="419"/>
        <end position="437"/>
    </location>
</feature>
<dbReference type="RefSeq" id="WP_334315556.1">
    <property type="nucleotide sequence ID" value="NZ_CP065938.1"/>
</dbReference>
<feature type="transmembrane region" description="Helical" evidence="8">
    <location>
        <begin position="309"/>
        <end position="329"/>
    </location>
</feature>
<dbReference type="Pfam" id="PF01235">
    <property type="entry name" value="Na_Ala_symp"/>
    <property type="match status" value="1"/>
</dbReference>
<feature type="transmembrane region" description="Helical" evidence="8">
    <location>
        <begin position="148"/>
        <end position="168"/>
    </location>
</feature>
<comment type="subcellular location">
    <subcellularLocation>
        <location evidence="1 8">Cell membrane</location>
        <topology evidence="1 8">Multi-pass membrane protein</topology>
    </subcellularLocation>
</comment>
<dbReference type="PROSITE" id="PS00873">
    <property type="entry name" value="NA_ALANINE_SYMP"/>
    <property type="match status" value="1"/>
</dbReference>
<evidence type="ECO:0000256" key="8">
    <source>
        <dbReference type="RuleBase" id="RU363064"/>
    </source>
</evidence>
<feature type="transmembrane region" description="Helical" evidence="8">
    <location>
        <begin position="98"/>
        <end position="121"/>
    </location>
</feature>
<feature type="transmembrane region" description="Helical" evidence="8">
    <location>
        <begin position="66"/>
        <end position="92"/>
    </location>
</feature>
<protein>
    <submittedName>
        <fullName evidence="9">Sodium:alanine symporter family protein</fullName>
    </submittedName>
</protein>
<keyword evidence="4 8" id="KW-1003">Cell membrane</keyword>
<evidence type="ECO:0000256" key="7">
    <source>
        <dbReference type="ARBA" id="ARBA00023136"/>
    </source>
</evidence>
<dbReference type="InterPro" id="IPR001463">
    <property type="entry name" value="Na/Ala_symport"/>
</dbReference>
<feature type="transmembrane region" description="Helical" evidence="8">
    <location>
        <begin position="394"/>
        <end position="413"/>
    </location>
</feature>
<dbReference type="Proteomes" id="UP001058120">
    <property type="component" value="Chromosome"/>
</dbReference>
<evidence type="ECO:0000256" key="2">
    <source>
        <dbReference type="ARBA" id="ARBA00009261"/>
    </source>
</evidence>
<feature type="transmembrane region" description="Helical" evidence="8">
    <location>
        <begin position="14"/>
        <end position="33"/>
    </location>
</feature>
<dbReference type="PANTHER" id="PTHR30330:SF3">
    <property type="entry name" value="TRANSCRIPTIONAL REGULATOR, LRP FAMILY"/>
    <property type="match status" value="1"/>
</dbReference>
<reference evidence="9" key="1">
    <citation type="submission" date="2020-12" db="EMBL/GenBank/DDBJ databases">
        <title>Taurinivorans muris gen. nov., sp. nov., fundamental and realized metabolic niche of a ubiquitous sulfidogenic bacterium in the murine intestine.</title>
        <authorList>
            <person name="Ye H."/>
            <person name="Hanson B.T."/>
            <person name="Loy A."/>
        </authorList>
    </citation>
    <scope>NUCLEOTIDE SEQUENCE</scope>
    <source>
        <strain evidence="9">LT0009</strain>
    </source>
</reference>
<organism evidence="9 10">
    <name type="scientific">Taurinivorans muris</name>
    <dbReference type="NCBI Taxonomy" id="2787751"/>
    <lineage>
        <taxon>Bacteria</taxon>
        <taxon>Pseudomonadati</taxon>
        <taxon>Thermodesulfobacteriota</taxon>
        <taxon>Desulfovibrionia</taxon>
        <taxon>Desulfovibrionales</taxon>
        <taxon>Desulfovibrionaceae</taxon>
        <taxon>Taurinivorans</taxon>
    </lineage>
</organism>
<keyword evidence="5 8" id="KW-0812">Transmembrane</keyword>
<keyword evidence="10" id="KW-1185">Reference proteome</keyword>
<gene>
    <name evidence="9" type="ORF">JBF11_01140</name>
</gene>
<evidence type="ECO:0000313" key="9">
    <source>
        <dbReference type="EMBL" id="UWX05961.1"/>
    </source>
</evidence>
<dbReference type="PANTHER" id="PTHR30330">
    <property type="entry name" value="AGSS FAMILY TRANSPORTER, SODIUM-ALANINE"/>
    <property type="match status" value="1"/>
</dbReference>
<dbReference type="PRINTS" id="PR00175">
    <property type="entry name" value="NAALASMPORT"/>
</dbReference>
<evidence type="ECO:0000256" key="5">
    <source>
        <dbReference type="ARBA" id="ARBA00022692"/>
    </source>
</evidence>
<comment type="similarity">
    <text evidence="2 8">Belongs to the alanine or glycine:cation symporter (AGCS) (TC 2.A.25) family.</text>
</comment>
<evidence type="ECO:0000256" key="1">
    <source>
        <dbReference type="ARBA" id="ARBA00004651"/>
    </source>
</evidence>
<evidence type="ECO:0000256" key="3">
    <source>
        <dbReference type="ARBA" id="ARBA00022448"/>
    </source>
</evidence>
<dbReference type="Gene3D" id="1.20.1740.10">
    <property type="entry name" value="Amino acid/polyamine transporter I"/>
    <property type="match status" value="1"/>
</dbReference>